<organism evidence="3 4">
    <name type="scientific">Lomentospora prolificans</name>
    <dbReference type="NCBI Taxonomy" id="41688"/>
    <lineage>
        <taxon>Eukaryota</taxon>
        <taxon>Fungi</taxon>
        <taxon>Dikarya</taxon>
        <taxon>Ascomycota</taxon>
        <taxon>Pezizomycotina</taxon>
        <taxon>Sordariomycetes</taxon>
        <taxon>Hypocreomycetidae</taxon>
        <taxon>Microascales</taxon>
        <taxon>Microascaceae</taxon>
        <taxon>Lomentospora</taxon>
    </lineage>
</organism>
<dbReference type="AlphaFoldDB" id="A0A2N3NLY2"/>
<evidence type="ECO:0000313" key="3">
    <source>
        <dbReference type="EMBL" id="PKS13408.1"/>
    </source>
</evidence>
<dbReference type="Gene3D" id="3.50.30.50">
    <property type="entry name" value="Putative cyclase"/>
    <property type="match status" value="1"/>
</dbReference>
<dbReference type="OrthoDB" id="5396at2759"/>
<dbReference type="InterPro" id="IPR007325">
    <property type="entry name" value="KFase/CYL"/>
</dbReference>
<comment type="similarity">
    <text evidence="1">Belongs to the Cyclase 1 superfamily.</text>
</comment>
<evidence type="ECO:0000313" key="4">
    <source>
        <dbReference type="Proteomes" id="UP000233524"/>
    </source>
</evidence>
<dbReference type="GO" id="GO:0004061">
    <property type="term" value="F:arylformamidase activity"/>
    <property type="evidence" value="ECO:0007669"/>
    <property type="project" value="InterPro"/>
</dbReference>
<keyword evidence="4" id="KW-1185">Reference proteome</keyword>
<protein>
    <recommendedName>
        <fullName evidence="5">Cyclase</fullName>
    </recommendedName>
</protein>
<dbReference type="STRING" id="41688.A0A2N3NLY2"/>
<dbReference type="SUPFAM" id="SSF102198">
    <property type="entry name" value="Putative cyclase"/>
    <property type="match status" value="1"/>
</dbReference>
<evidence type="ECO:0000256" key="2">
    <source>
        <dbReference type="SAM" id="MobiDB-lite"/>
    </source>
</evidence>
<gene>
    <name evidence="3" type="ORF">jhhlp_000179</name>
</gene>
<evidence type="ECO:0000256" key="1">
    <source>
        <dbReference type="ARBA" id="ARBA00007865"/>
    </source>
</evidence>
<dbReference type="PANTHER" id="PTHR34861">
    <property type="match status" value="1"/>
</dbReference>
<dbReference type="InterPro" id="IPR037175">
    <property type="entry name" value="KFase_sf"/>
</dbReference>
<dbReference type="InParanoid" id="A0A2N3NLY2"/>
<accession>A0A2N3NLY2</accession>
<comment type="caution">
    <text evidence="3">The sequence shown here is derived from an EMBL/GenBank/DDBJ whole genome shotgun (WGS) entry which is preliminary data.</text>
</comment>
<dbReference type="Pfam" id="PF04199">
    <property type="entry name" value="Cyclase"/>
    <property type="match status" value="1"/>
</dbReference>
<dbReference type="Proteomes" id="UP000233524">
    <property type="component" value="Unassembled WGS sequence"/>
</dbReference>
<proteinExistence type="inferred from homology"/>
<feature type="compositionally biased region" description="Pro residues" evidence="2">
    <location>
        <begin position="1"/>
        <end position="12"/>
    </location>
</feature>
<name>A0A2N3NLY2_9PEZI</name>
<dbReference type="PANTHER" id="PTHR34861:SF11">
    <property type="entry name" value="CYCLASE"/>
    <property type="match status" value="1"/>
</dbReference>
<dbReference type="EMBL" id="NLAX01000001">
    <property type="protein sequence ID" value="PKS13408.1"/>
    <property type="molecule type" value="Genomic_DNA"/>
</dbReference>
<sequence length="323" mass="35734">MPAPLNPLPPLDQLPLKDGDPPNSAWGLWGDGPDAALGSLNYLTEEVVARAVREEIKCGERVGLNLPLDLFDPPLLGRAGFEQKIVDKNPLVVNDDVISFNTQGSSQWDSLRHFAYQKDKKFYNGATQDDIHSASRTEINGLQSWNAKGLAGRGVLIDYASYAERKGIAIDHFAPHGITLDHVKAIAEEHGIDFRTGDVLFLRTGYAEAYRALSHDERSRVATVREWCGLAQSRATTEWLWERQFAAVASDSPGFEVRPPVEKEWHLHPILLAGWGTPIGELFDLDGLAKLCEKHQRWSFFFTSAPLNYTGAVASPPNAIAIL</sequence>
<feature type="region of interest" description="Disordered" evidence="2">
    <location>
        <begin position="1"/>
        <end position="24"/>
    </location>
</feature>
<dbReference type="GO" id="GO:0019441">
    <property type="term" value="P:L-tryptophan catabolic process to kynurenine"/>
    <property type="evidence" value="ECO:0007669"/>
    <property type="project" value="InterPro"/>
</dbReference>
<reference evidence="3 4" key="1">
    <citation type="journal article" date="2017" name="G3 (Bethesda)">
        <title>First Draft Genome Sequence of the Pathogenic Fungus Lomentospora prolificans (Formerly Scedosporium prolificans).</title>
        <authorList>
            <person name="Luo R."/>
            <person name="Zimin A."/>
            <person name="Workman R."/>
            <person name="Fan Y."/>
            <person name="Pertea G."/>
            <person name="Grossman N."/>
            <person name="Wear M.P."/>
            <person name="Jia B."/>
            <person name="Miller H."/>
            <person name="Casadevall A."/>
            <person name="Timp W."/>
            <person name="Zhang S.X."/>
            <person name="Salzberg S.L."/>
        </authorList>
    </citation>
    <scope>NUCLEOTIDE SEQUENCE [LARGE SCALE GENOMIC DNA]</scope>
    <source>
        <strain evidence="3 4">JHH-5317</strain>
    </source>
</reference>
<dbReference type="VEuPathDB" id="FungiDB:jhhlp_000179"/>
<evidence type="ECO:0008006" key="5">
    <source>
        <dbReference type="Google" id="ProtNLM"/>
    </source>
</evidence>